<comment type="caution">
    <text evidence="1">The sequence shown here is derived from an EMBL/GenBank/DDBJ whole genome shotgun (WGS) entry which is preliminary data.</text>
</comment>
<dbReference type="Proteomes" id="UP000623467">
    <property type="component" value="Unassembled WGS sequence"/>
</dbReference>
<dbReference type="Gene3D" id="3.80.10.10">
    <property type="entry name" value="Ribonuclease Inhibitor"/>
    <property type="match status" value="1"/>
</dbReference>
<dbReference type="InterPro" id="IPR032675">
    <property type="entry name" value="LRR_dom_sf"/>
</dbReference>
<dbReference type="OrthoDB" id="3203373at2759"/>
<sequence>MGLACFQCLTVGFKDNSSTLVQLEPDLETPDTHQIISDFITPHHRVQKIERESETSLAQHHAGACLAIANPDFIMSDLELDQTTKAIEALEFKKSHLLKEASEVDLELNFLRAKQGRFLNRRAPIHKIPTEIISHIFMLCQQAPGPKTIHVPFEILISQVSALFREVAIGTPLLWTVIKIVVKMRPHNFSRKVLEWKLARVRVYLDRSASCMFTTSFDIVGPFQIDQLLYLVSEHAARWERLSISIKNPPAATLEIWQALHSISAPALEHVSIWLSRPSMGGHHLVTDGGTVTDCTPLIFRGGTPSLKFVRLSGMALGCLQPPLGRVETLHLSDYPLGYASFRTMLDSIPNLINLSLHRMHIVNRPLDSPPISLPYLRALRVCGNLEDETAHQYRILRMLCMPVLESLVLKDLETFEEQVFPTVHTLTLYSCPFAAGEMYRMLRAFPVLTTFRLDESLPDVLDLLAVPDHGSGKPPWPKLQTLAVTGMESADVELVCDLISERRSLGTPLARMFLDRRSRVVLRKKDRLEWLQQFPGLQVDRHDGVYSWPADLRYEDNDEGFWDP</sequence>
<accession>A0A8H6ZCZ7</accession>
<organism evidence="1 2">
    <name type="scientific">Mycena sanguinolenta</name>
    <dbReference type="NCBI Taxonomy" id="230812"/>
    <lineage>
        <taxon>Eukaryota</taxon>
        <taxon>Fungi</taxon>
        <taxon>Dikarya</taxon>
        <taxon>Basidiomycota</taxon>
        <taxon>Agaricomycotina</taxon>
        <taxon>Agaricomycetes</taxon>
        <taxon>Agaricomycetidae</taxon>
        <taxon>Agaricales</taxon>
        <taxon>Marasmiineae</taxon>
        <taxon>Mycenaceae</taxon>
        <taxon>Mycena</taxon>
    </lineage>
</organism>
<name>A0A8H6ZCZ7_9AGAR</name>
<dbReference type="SUPFAM" id="SSF52047">
    <property type="entry name" value="RNI-like"/>
    <property type="match status" value="1"/>
</dbReference>
<proteinExistence type="predicted"/>
<reference evidence="1" key="1">
    <citation type="submission" date="2020-05" db="EMBL/GenBank/DDBJ databases">
        <title>Mycena genomes resolve the evolution of fungal bioluminescence.</title>
        <authorList>
            <person name="Tsai I.J."/>
        </authorList>
    </citation>
    <scope>NUCLEOTIDE SEQUENCE</scope>
    <source>
        <strain evidence="1">160909Yilan</strain>
    </source>
</reference>
<dbReference type="AlphaFoldDB" id="A0A8H6ZCZ7"/>
<evidence type="ECO:0000313" key="1">
    <source>
        <dbReference type="EMBL" id="KAF7375209.1"/>
    </source>
</evidence>
<evidence type="ECO:0000313" key="2">
    <source>
        <dbReference type="Proteomes" id="UP000623467"/>
    </source>
</evidence>
<dbReference type="EMBL" id="JACAZH010000002">
    <property type="protein sequence ID" value="KAF7375209.1"/>
    <property type="molecule type" value="Genomic_DNA"/>
</dbReference>
<keyword evidence="2" id="KW-1185">Reference proteome</keyword>
<protein>
    <submittedName>
        <fullName evidence="1">F-box domain-containing protein</fullName>
    </submittedName>
</protein>
<gene>
    <name evidence="1" type="ORF">MSAN_00407500</name>
</gene>